<dbReference type="PROSITE" id="PS50041">
    <property type="entry name" value="C_TYPE_LECTIN_2"/>
    <property type="match status" value="1"/>
</dbReference>
<reference evidence="2" key="2">
    <citation type="submission" date="2025-09" db="UniProtKB">
        <authorList>
            <consortium name="Ensembl"/>
        </authorList>
    </citation>
    <scope>IDENTIFICATION</scope>
</reference>
<dbReference type="Gene3D" id="3.10.100.10">
    <property type="entry name" value="Mannose-Binding Protein A, subunit A"/>
    <property type="match status" value="1"/>
</dbReference>
<evidence type="ECO:0000313" key="3">
    <source>
        <dbReference type="Proteomes" id="UP000261600"/>
    </source>
</evidence>
<dbReference type="InterPro" id="IPR016187">
    <property type="entry name" value="CTDL_fold"/>
</dbReference>
<sequence length="152" mass="17093">VGFCILSCTFPQCDFANNWTQYGSNCYRLKVDTRKSWASARYDCVQDGGDLVSIASAEEEQFLPDFHQVDIPDIWIGLSDKDQDGVFKWVDKTAITFSNYAPGWPKNTYLVNLCFLPGNYEGKWETTNCFKLLGYICEMTGGQNPKPTSAPG</sequence>
<proteinExistence type="predicted"/>
<accession>A0A3Q3IFE0</accession>
<dbReference type="SUPFAM" id="SSF56436">
    <property type="entry name" value="C-type lectin-like"/>
    <property type="match status" value="1"/>
</dbReference>
<keyword evidence="3" id="KW-1185">Reference proteome</keyword>
<dbReference type="AlphaFoldDB" id="A0A3Q3IFE0"/>
<evidence type="ECO:0000259" key="1">
    <source>
        <dbReference type="PROSITE" id="PS50041"/>
    </source>
</evidence>
<dbReference type="Proteomes" id="UP000261600">
    <property type="component" value="Unplaced"/>
</dbReference>
<dbReference type="Pfam" id="PF00059">
    <property type="entry name" value="Lectin_C"/>
    <property type="match status" value="1"/>
</dbReference>
<dbReference type="CDD" id="cd00037">
    <property type="entry name" value="CLECT"/>
    <property type="match status" value="1"/>
</dbReference>
<name>A0A3Q3IFE0_MONAL</name>
<feature type="domain" description="C-type lectin" evidence="1">
    <location>
        <begin position="22"/>
        <end position="138"/>
    </location>
</feature>
<dbReference type="SMART" id="SM00034">
    <property type="entry name" value="CLECT"/>
    <property type="match status" value="1"/>
</dbReference>
<protein>
    <recommendedName>
        <fullName evidence="1">C-type lectin domain-containing protein</fullName>
    </recommendedName>
</protein>
<reference evidence="2" key="1">
    <citation type="submission" date="2025-08" db="UniProtKB">
        <authorList>
            <consortium name="Ensembl"/>
        </authorList>
    </citation>
    <scope>IDENTIFICATION</scope>
</reference>
<dbReference type="PANTHER" id="PTHR22803">
    <property type="entry name" value="MANNOSE, PHOSPHOLIPASE, LECTIN RECEPTOR RELATED"/>
    <property type="match status" value="1"/>
</dbReference>
<evidence type="ECO:0000313" key="2">
    <source>
        <dbReference type="Ensembl" id="ENSMALP00000002977.1"/>
    </source>
</evidence>
<dbReference type="InterPro" id="IPR001304">
    <property type="entry name" value="C-type_lectin-like"/>
</dbReference>
<dbReference type="InterPro" id="IPR050111">
    <property type="entry name" value="C-type_lectin/snaclec_domain"/>
</dbReference>
<organism evidence="2 3">
    <name type="scientific">Monopterus albus</name>
    <name type="common">Swamp eel</name>
    <dbReference type="NCBI Taxonomy" id="43700"/>
    <lineage>
        <taxon>Eukaryota</taxon>
        <taxon>Metazoa</taxon>
        <taxon>Chordata</taxon>
        <taxon>Craniata</taxon>
        <taxon>Vertebrata</taxon>
        <taxon>Euteleostomi</taxon>
        <taxon>Actinopterygii</taxon>
        <taxon>Neopterygii</taxon>
        <taxon>Teleostei</taxon>
        <taxon>Neoteleostei</taxon>
        <taxon>Acanthomorphata</taxon>
        <taxon>Anabantaria</taxon>
        <taxon>Synbranchiformes</taxon>
        <taxon>Synbranchidae</taxon>
        <taxon>Monopterus</taxon>
    </lineage>
</organism>
<dbReference type="InterPro" id="IPR016186">
    <property type="entry name" value="C-type_lectin-like/link_sf"/>
</dbReference>
<dbReference type="Ensembl" id="ENSMALT00000003058.1">
    <property type="protein sequence ID" value="ENSMALP00000002977.1"/>
    <property type="gene ID" value="ENSMALG00000002113.1"/>
</dbReference>